<dbReference type="EMBL" id="DAAXQP010000002">
    <property type="protein sequence ID" value="HAG2208870.1"/>
    <property type="molecule type" value="Genomic_DNA"/>
</dbReference>
<name>A0A759WDW9_SALER</name>
<comment type="caution">
    <text evidence="1">The sequence shown here is derived from an EMBL/GenBank/DDBJ whole genome shotgun (WGS) entry which is preliminary data.</text>
</comment>
<proteinExistence type="predicted"/>
<dbReference type="AlphaFoldDB" id="A0A759WDW9"/>
<reference evidence="1" key="1">
    <citation type="journal article" date="2018" name="Genome Biol.">
        <title>SKESA: strategic k-mer extension for scrupulous assemblies.</title>
        <authorList>
            <person name="Souvorov A."/>
            <person name="Agarwala R."/>
            <person name="Lipman D.J."/>
        </authorList>
    </citation>
    <scope>NUCLEOTIDE SEQUENCE</scope>
    <source>
        <strain evidence="1">MA.CK_98/00005752</strain>
    </source>
</reference>
<reference evidence="1" key="2">
    <citation type="submission" date="2020-02" db="EMBL/GenBank/DDBJ databases">
        <authorList>
            <consortium name="NCBI Pathogen Detection Project"/>
        </authorList>
    </citation>
    <scope>NUCLEOTIDE SEQUENCE</scope>
    <source>
        <strain evidence="1">MA.CK_98/00005752</strain>
    </source>
</reference>
<accession>A0A759WDW9</accession>
<evidence type="ECO:0000313" key="1">
    <source>
        <dbReference type="EMBL" id="HAG2208870.1"/>
    </source>
</evidence>
<organism evidence="1">
    <name type="scientific">Salmonella enterica</name>
    <name type="common">Salmonella choleraesuis</name>
    <dbReference type="NCBI Taxonomy" id="28901"/>
    <lineage>
        <taxon>Bacteria</taxon>
        <taxon>Pseudomonadati</taxon>
        <taxon>Pseudomonadota</taxon>
        <taxon>Gammaproteobacteria</taxon>
        <taxon>Enterobacterales</taxon>
        <taxon>Enterobacteriaceae</taxon>
        <taxon>Salmonella</taxon>
    </lineage>
</organism>
<sequence>MKKISKRRSKKAAAKKSLARQQFTVMAESEKLIKDSMGVYAEFLGRYS</sequence>
<gene>
    <name evidence="1" type="ORF">G8V49_001076</name>
</gene>
<protein>
    <submittedName>
        <fullName evidence="1">Uncharacterized protein</fullName>
    </submittedName>
</protein>